<evidence type="ECO:0000313" key="2">
    <source>
        <dbReference type="Proteomes" id="UP000070063"/>
    </source>
</evidence>
<sequence>MRLIVFSFSLAVSSQKQKINILTINFISQISESLALFNS</sequence>
<protein>
    <submittedName>
        <fullName evidence="1">Uncharacterized protein</fullName>
    </submittedName>
</protein>
<evidence type="ECO:0000313" key="1">
    <source>
        <dbReference type="EMBL" id="KXA37923.1"/>
    </source>
</evidence>
<comment type="caution">
    <text evidence="1">The sequence shown here is derived from an EMBL/GenBank/DDBJ whole genome shotgun (WGS) entry which is preliminary data.</text>
</comment>
<proteinExistence type="predicted"/>
<accession>A0ABD4EFH2</accession>
<organism evidence="1 2">
    <name type="scientific">Staphylococcus lugdunensis</name>
    <dbReference type="NCBI Taxonomy" id="28035"/>
    <lineage>
        <taxon>Bacteria</taxon>
        <taxon>Bacillati</taxon>
        <taxon>Bacillota</taxon>
        <taxon>Bacilli</taxon>
        <taxon>Bacillales</taxon>
        <taxon>Staphylococcaceae</taxon>
        <taxon>Staphylococcus</taxon>
    </lineage>
</organism>
<dbReference type="Proteomes" id="UP000070063">
    <property type="component" value="Unassembled WGS sequence"/>
</dbReference>
<dbReference type="AlphaFoldDB" id="A0ABD4EFH2"/>
<name>A0ABD4EFH2_STALU</name>
<gene>
    <name evidence="1" type="ORF">HMPREF3225_01417</name>
</gene>
<dbReference type="EMBL" id="LRQI01000063">
    <property type="protein sequence ID" value="KXA37923.1"/>
    <property type="molecule type" value="Genomic_DNA"/>
</dbReference>
<reference evidence="1 2" key="1">
    <citation type="submission" date="2016-01" db="EMBL/GenBank/DDBJ databases">
        <authorList>
            <person name="Mitreva M."/>
            <person name="Pepin K.H."/>
            <person name="Mihindukulasuriya K.A."/>
            <person name="Fulton R."/>
            <person name="Fronick C."/>
            <person name="O'Laughlin M."/>
            <person name="Miner T."/>
            <person name="Herter B."/>
            <person name="Rosa B.A."/>
            <person name="Cordes M."/>
            <person name="Tomlinson C."/>
            <person name="Wollam A."/>
            <person name="Palsikar V.B."/>
            <person name="Mardis E.R."/>
            <person name="Wilson R.K."/>
        </authorList>
    </citation>
    <scope>NUCLEOTIDE SEQUENCE [LARGE SCALE GENOMIC DNA]</scope>
    <source>
        <strain evidence="1 2">MJR7738</strain>
    </source>
</reference>